<dbReference type="PRINTS" id="PR00095">
    <property type="entry name" value="ANTSNTHASEI"/>
</dbReference>
<dbReference type="SUPFAM" id="SSF56322">
    <property type="entry name" value="ADC synthase"/>
    <property type="match status" value="1"/>
</dbReference>
<dbReference type="Pfam" id="PF00425">
    <property type="entry name" value="Chorismate_bind"/>
    <property type="match status" value="1"/>
</dbReference>
<dbReference type="PANTHER" id="PTHR11236:SF50">
    <property type="entry name" value="AMINODEOXYCHORISMATE SYNTHASE COMPONENT 1"/>
    <property type="match status" value="1"/>
</dbReference>
<reference evidence="2 3" key="1">
    <citation type="submission" date="2014-05" db="EMBL/GenBank/DDBJ databases">
        <title>Cellulosimicrobium funkei U11 genome.</title>
        <authorList>
            <person name="Hu C."/>
            <person name="Gong Y."/>
            <person name="Wan W."/>
            <person name="Jiang M."/>
        </authorList>
    </citation>
    <scope>NUCLEOTIDE SEQUENCE [LARGE SCALE GENOMIC DNA]</scope>
    <source>
        <strain evidence="2 3">U11</strain>
    </source>
</reference>
<dbReference type="InterPro" id="IPR019999">
    <property type="entry name" value="Anth_synth_I-like"/>
</dbReference>
<protein>
    <submittedName>
        <fullName evidence="2">Chloride transporter</fullName>
    </submittedName>
</protein>
<evidence type="ECO:0000313" key="3">
    <source>
        <dbReference type="Proteomes" id="UP000035265"/>
    </source>
</evidence>
<comment type="caution">
    <text evidence="2">The sequence shown here is derived from an EMBL/GenBank/DDBJ whole genome shotgun (WGS) entry which is preliminary data.</text>
</comment>
<keyword evidence="3" id="KW-1185">Reference proteome</keyword>
<dbReference type="RefSeq" id="WP_047233851.1">
    <property type="nucleotide sequence ID" value="NZ_JNBQ01000027.1"/>
</dbReference>
<dbReference type="STRING" id="264251.FB00_16085"/>
<dbReference type="InterPro" id="IPR005801">
    <property type="entry name" value="ADC_synthase"/>
</dbReference>
<dbReference type="InterPro" id="IPR015890">
    <property type="entry name" value="Chorismate_C"/>
</dbReference>
<accession>A0A0H2KPH5</accession>
<dbReference type="Proteomes" id="UP000035265">
    <property type="component" value="Unassembled WGS sequence"/>
</dbReference>
<dbReference type="EMBL" id="JNBQ01000027">
    <property type="protein sequence ID" value="KLN33734.1"/>
    <property type="molecule type" value="Genomic_DNA"/>
</dbReference>
<dbReference type="Gene3D" id="3.60.120.10">
    <property type="entry name" value="Anthranilate synthase"/>
    <property type="match status" value="1"/>
</dbReference>
<dbReference type="GO" id="GO:0000162">
    <property type="term" value="P:L-tryptophan biosynthetic process"/>
    <property type="evidence" value="ECO:0007669"/>
    <property type="project" value="TreeGrafter"/>
</dbReference>
<dbReference type="AlphaFoldDB" id="A0A0H2KPH5"/>
<dbReference type="GO" id="GO:0046820">
    <property type="term" value="F:4-amino-4-deoxychorismate synthase activity"/>
    <property type="evidence" value="ECO:0007669"/>
    <property type="project" value="TreeGrafter"/>
</dbReference>
<gene>
    <name evidence="2" type="ORF">FB00_16085</name>
</gene>
<feature type="domain" description="Chorismate-utilising enzyme C-terminal" evidence="1">
    <location>
        <begin position="96"/>
        <end position="353"/>
    </location>
</feature>
<organism evidence="2 3">
    <name type="scientific">Cellulosimicrobium funkei</name>
    <dbReference type="NCBI Taxonomy" id="264251"/>
    <lineage>
        <taxon>Bacteria</taxon>
        <taxon>Bacillati</taxon>
        <taxon>Actinomycetota</taxon>
        <taxon>Actinomycetes</taxon>
        <taxon>Micrococcales</taxon>
        <taxon>Promicromonosporaceae</taxon>
        <taxon>Cellulosimicrobium</taxon>
    </lineage>
</organism>
<dbReference type="PATRIC" id="fig|264251.5.peg.3268"/>
<sequence length="367" mass="38706">MPGPGRTSSRPGLASFAGRAATGVVEVVDLWREPERLAGEGPWFVVADFDAPARGGRARAWRFAERVDPAELAREAGGRDAWRGPAPSDWESSMDRAAYEAAVARVREEVREGEVYQANVCRVLSAPLVAPDGTEPDAAALGRRLARGNPAPYAGVLHVPASSGVDPVWVVTASPELYLRVAGGTVTSGPIKGTAPTPDGLTAKDRAENVMITDLVRNDLQRVCDPGTVEVTDLLAVEQHPGLVHLVSTVAGRLRPGLGDPAALWPALLDATFPPASVSGAPKSSALRIIDALEPVPRGPYCGAIGWVDGDEAVLAVGIRTFWWSDGVLRFGTGAGITWGSDPAREWEETELKARRLVGLASGTLEP</sequence>
<proteinExistence type="predicted"/>
<evidence type="ECO:0000313" key="2">
    <source>
        <dbReference type="EMBL" id="KLN33734.1"/>
    </source>
</evidence>
<evidence type="ECO:0000259" key="1">
    <source>
        <dbReference type="Pfam" id="PF00425"/>
    </source>
</evidence>
<name>A0A0H2KPH5_9MICO</name>
<dbReference type="PANTHER" id="PTHR11236">
    <property type="entry name" value="AMINOBENZOATE/ANTHRANILATE SYNTHASE"/>
    <property type="match status" value="1"/>
</dbReference>